<reference evidence="3 4" key="1">
    <citation type="submission" date="2019-02" db="EMBL/GenBank/DDBJ databases">
        <title>Deep-cultivation of Planctomycetes and their phenomic and genomic characterization uncovers novel biology.</title>
        <authorList>
            <person name="Wiegand S."/>
            <person name="Jogler M."/>
            <person name="Boedeker C."/>
            <person name="Pinto D."/>
            <person name="Vollmers J."/>
            <person name="Rivas-Marin E."/>
            <person name="Kohn T."/>
            <person name="Peeters S.H."/>
            <person name="Heuer A."/>
            <person name="Rast P."/>
            <person name="Oberbeckmann S."/>
            <person name="Bunk B."/>
            <person name="Jeske O."/>
            <person name="Meyerdierks A."/>
            <person name="Storesund J.E."/>
            <person name="Kallscheuer N."/>
            <person name="Luecker S."/>
            <person name="Lage O.M."/>
            <person name="Pohl T."/>
            <person name="Merkel B.J."/>
            <person name="Hornburger P."/>
            <person name="Mueller R.-W."/>
            <person name="Bruemmer F."/>
            <person name="Labrenz M."/>
            <person name="Spormann A.M."/>
            <person name="Op den Camp H."/>
            <person name="Overmann J."/>
            <person name="Amann R."/>
            <person name="Jetten M.S.M."/>
            <person name="Mascher T."/>
            <person name="Medema M.H."/>
            <person name="Devos D.P."/>
            <person name="Kaster A.-K."/>
            <person name="Ovreas L."/>
            <person name="Rohde M."/>
            <person name="Galperin M.Y."/>
            <person name="Jogler C."/>
        </authorList>
    </citation>
    <scope>NUCLEOTIDE SEQUENCE [LARGE SCALE GENOMIC DNA]</scope>
    <source>
        <strain evidence="3 4">Pan216</strain>
    </source>
</reference>
<evidence type="ECO:0000256" key="2">
    <source>
        <dbReference type="ARBA" id="ARBA00023239"/>
    </source>
</evidence>
<dbReference type="PIRSF" id="PIRSF029755">
    <property type="entry name" value="UCP029755"/>
    <property type="match status" value="1"/>
</dbReference>
<dbReference type="PANTHER" id="PTHR32022:SF10">
    <property type="entry name" value="D-GLUTAMATE CYCLASE, MITOCHONDRIAL"/>
    <property type="match status" value="1"/>
</dbReference>
<dbReference type="AlphaFoldDB" id="A0A518B6H4"/>
<evidence type="ECO:0000256" key="1">
    <source>
        <dbReference type="ARBA" id="ARBA00007896"/>
    </source>
</evidence>
<dbReference type="FunFam" id="3.30.2040.10:FF:000001">
    <property type="entry name" value="D-glutamate cyclase, mitochondrial"/>
    <property type="match status" value="1"/>
</dbReference>
<gene>
    <name evidence="3" type="ORF">Pan216_34440</name>
</gene>
<organism evidence="3 4">
    <name type="scientific">Kolteria novifilia</name>
    <dbReference type="NCBI Taxonomy" id="2527975"/>
    <lineage>
        <taxon>Bacteria</taxon>
        <taxon>Pseudomonadati</taxon>
        <taxon>Planctomycetota</taxon>
        <taxon>Planctomycetia</taxon>
        <taxon>Kolteriales</taxon>
        <taxon>Kolteriaceae</taxon>
        <taxon>Kolteria</taxon>
    </lineage>
</organism>
<dbReference type="Pfam" id="PF07286">
    <property type="entry name" value="D-Glu_cyclase"/>
    <property type="match status" value="1"/>
</dbReference>
<keyword evidence="4" id="KW-1185">Reference proteome</keyword>
<evidence type="ECO:0000313" key="3">
    <source>
        <dbReference type="EMBL" id="QDU62577.1"/>
    </source>
</evidence>
<dbReference type="SUPFAM" id="SSF160920">
    <property type="entry name" value="PSTPO5379-like"/>
    <property type="match status" value="1"/>
</dbReference>
<name>A0A518B6H4_9BACT</name>
<dbReference type="NCBIfam" id="NF003969">
    <property type="entry name" value="PRK05463.1"/>
    <property type="match status" value="1"/>
</dbReference>
<dbReference type="EMBL" id="CP036279">
    <property type="protein sequence ID" value="QDU62577.1"/>
    <property type="molecule type" value="Genomic_DNA"/>
</dbReference>
<dbReference type="Gene3D" id="3.40.1640.10">
    <property type="entry name" value="PSTPO5379-like"/>
    <property type="match status" value="1"/>
</dbReference>
<evidence type="ECO:0008006" key="5">
    <source>
        <dbReference type="Google" id="ProtNLM"/>
    </source>
</evidence>
<proteinExistence type="inferred from homology"/>
<dbReference type="InterPro" id="IPR038021">
    <property type="entry name" value="Putative_hydro-lyase"/>
</dbReference>
<evidence type="ECO:0000313" key="4">
    <source>
        <dbReference type="Proteomes" id="UP000317093"/>
    </source>
</evidence>
<dbReference type="Gene3D" id="3.30.2040.10">
    <property type="entry name" value="PSTPO5379-like domain"/>
    <property type="match status" value="1"/>
</dbReference>
<dbReference type="InterPro" id="IPR009906">
    <property type="entry name" value="D-Glu_cyclase"/>
</dbReference>
<sequence>MTIELPETIRRRCRAGTLAGPTAGLAPGYAQANLVIVGKEDAYDFLLFCQRNPKPCPLLEVTEPGDPRVDRLAFGADLRTDLPRYRVYERGELMTELMEIRTQWTEDSVAFLLGCSFTFESALLEAGVGVRHLEETGADGCSKNVPMYRTTRPCRPAGRFAGPLVVSMRPIPASLVARAVEVTSRFPAVHGSPVHVGDPSTLGIASLERPDWGDAVTIKDGEVPVFWACGVTPQAVVLESRLERCITHAPGHMFVTDVRDNDLAYC</sequence>
<dbReference type="GO" id="GO:0016829">
    <property type="term" value="F:lyase activity"/>
    <property type="evidence" value="ECO:0007669"/>
    <property type="project" value="UniProtKB-KW"/>
</dbReference>
<comment type="similarity">
    <text evidence="1">Belongs to the D-glutamate cyclase family.</text>
</comment>
<dbReference type="PANTHER" id="PTHR32022">
    <property type="entry name" value="D-GLUTAMATE CYCLASE, MITOCHONDRIAL"/>
    <property type="match status" value="1"/>
</dbReference>
<keyword evidence="2" id="KW-0456">Lyase</keyword>
<dbReference type="InterPro" id="IPR016938">
    <property type="entry name" value="UPF0317"/>
</dbReference>
<dbReference type="KEGG" id="knv:Pan216_34440"/>
<dbReference type="HAMAP" id="MF_01830">
    <property type="entry name" value="Hydro_lyase"/>
    <property type="match status" value="1"/>
</dbReference>
<dbReference type="Proteomes" id="UP000317093">
    <property type="component" value="Chromosome"/>
</dbReference>
<dbReference type="RefSeq" id="WP_419192612.1">
    <property type="nucleotide sequence ID" value="NZ_CP036279.1"/>
</dbReference>
<accession>A0A518B6H4</accession>
<protein>
    <recommendedName>
        <fullName evidence="5">Hydro-lyase</fullName>
    </recommendedName>
</protein>